<feature type="compositionally biased region" description="Polar residues" evidence="1">
    <location>
        <begin position="28"/>
        <end position="47"/>
    </location>
</feature>
<organism evidence="2 3">
    <name type="scientific">Hevea brasiliensis</name>
    <name type="common">Para rubber tree</name>
    <name type="synonym">Siphonia brasiliensis</name>
    <dbReference type="NCBI Taxonomy" id="3981"/>
    <lineage>
        <taxon>Eukaryota</taxon>
        <taxon>Viridiplantae</taxon>
        <taxon>Streptophyta</taxon>
        <taxon>Embryophyta</taxon>
        <taxon>Tracheophyta</taxon>
        <taxon>Spermatophyta</taxon>
        <taxon>Magnoliopsida</taxon>
        <taxon>eudicotyledons</taxon>
        <taxon>Gunneridae</taxon>
        <taxon>Pentapetalae</taxon>
        <taxon>rosids</taxon>
        <taxon>fabids</taxon>
        <taxon>Malpighiales</taxon>
        <taxon>Euphorbiaceae</taxon>
        <taxon>Crotonoideae</taxon>
        <taxon>Micrandreae</taxon>
        <taxon>Hevea</taxon>
    </lineage>
</organism>
<evidence type="ECO:0000256" key="1">
    <source>
        <dbReference type="SAM" id="MobiDB-lite"/>
    </source>
</evidence>
<gene>
    <name evidence="2" type="ORF">P3X46_028139</name>
</gene>
<evidence type="ECO:0000313" key="2">
    <source>
        <dbReference type="EMBL" id="KAJ9145804.1"/>
    </source>
</evidence>
<dbReference type="EMBL" id="JARPOI010000016">
    <property type="protein sequence ID" value="KAJ9145804.1"/>
    <property type="molecule type" value="Genomic_DNA"/>
</dbReference>
<proteinExistence type="predicted"/>
<reference evidence="2" key="1">
    <citation type="journal article" date="2023" name="Plant Biotechnol. J.">
        <title>Chromosome-level wild Hevea brasiliensis genome provides new tools for genomic-assisted breeding and valuable loci to elevate rubber yield.</title>
        <authorList>
            <person name="Cheng H."/>
            <person name="Song X."/>
            <person name="Hu Y."/>
            <person name="Wu T."/>
            <person name="Yang Q."/>
            <person name="An Z."/>
            <person name="Feng S."/>
            <person name="Deng Z."/>
            <person name="Wu W."/>
            <person name="Zeng X."/>
            <person name="Tu M."/>
            <person name="Wang X."/>
            <person name="Huang H."/>
        </authorList>
    </citation>
    <scope>NUCLEOTIDE SEQUENCE</scope>
    <source>
        <strain evidence="2">MT/VB/25A 57/8</strain>
    </source>
</reference>
<keyword evidence="3" id="KW-1185">Reference proteome</keyword>
<accession>A0ABQ9KQ20</accession>
<name>A0ABQ9KQ20_HEVBR</name>
<feature type="compositionally biased region" description="Gly residues" evidence="1">
    <location>
        <begin position="1"/>
        <end position="11"/>
    </location>
</feature>
<protein>
    <submittedName>
        <fullName evidence="2">Uncharacterized protein</fullName>
    </submittedName>
</protein>
<evidence type="ECO:0000313" key="3">
    <source>
        <dbReference type="Proteomes" id="UP001174677"/>
    </source>
</evidence>
<feature type="compositionally biased region" description="Pro residues" evidence="1">
    <location>
        <begin position="63"/>
        <end position="73"/>
    </location>
</feature>
<dbReference type="Proteomes" id="UP001174677">
    <property type="component" value="Chromosome 16"/>
</dbReference>
<feature type="region of interest" description="Disordered" evidence="1">
    <location>
        <begin position="1"/>
        <end position="101"/>
    </location>
</feature>
<comment type="caution">
    <text evidence="2">The sequence shown here is derived from an EMBL/GenBank/DDBJ whole genome shotgun (WGS) entry which is preliminary data.</text>
</comment>
<sequence length="164" mass="18008">MRGNGRRGGLLGHSQSRQLPVQDESNDQLDQSTQGQPQVPSRSTGRSTPDPEGSTASTQHRATPPPPPPPPITPTYEHAIGSTSGHEGHSVGAAPISSMDGLSLTTFGRKKRIKLINGTLHPSEECAKKMKNIFKERMDPEGHCWKTITPETKEFYWDEFQVIK</sequence>